<comment type="caution">
    <text evidence="3">The sequence shown here is derived from an EMBL/GenBank/DDBJ whole genome shotgun (WGS) entry which is preliminary data.</text>
</comment>
<dbReference type="Proteomes" id="UP000179245">
    <property type="component" value="Unassembled WGS sequence"/>
</dbReference>
<dbReference type="PANTHER" id="PTHR34477:SF5">
    <property type="entry name" value="BSL5627 PROTEIN"/>
    <property type="match status" value="1"/>
</dbReference>
<dbReference type="InterPro" id="IPR035901">
    <property type="entry name" value="GIY-YIG_endonuc_sf"/>
</dbReference>
<name>A0A1G2QPU2_9BACT</name>
<dbReference type="EMBL" id="MHTO01000026">
    <property type="protein sequence ID" value="OHA61921.1"/>
    <property type="molecule type" value="Genomic_DNA"/>
</dbReference>
<evidence type="ECO:0000259" key="2">
    <source>
        <dbReference type="PROSITE" id="PS50164"/>
    </source>
</evidence>
<dbReference type="InterPro" id="IPR050190">
    <property type="entry name" value="UPF0213_domain"/>
</dbReference>
<dbReference type="SMART" id="SM00465">
    <property type="entry name" value="GIYc"/>
    <property type="match status" value="1"/>
</dbReference>
<protein>
    <recommendedName>
        <fullName evidence="2">GIY-YIG domain-containing protein</fullName>
    </recommendedName>
</protein>
<dbReference type="PROSITE" id="PS50164">
    <property type="entry name" value="GIY_YIG"/>
    <property type="match status" value="1"/>
</dbReference>
<proteinExistence type="inferred from homology"/>
<dbReference type="Pfam" id="PF01541">
    <property type="entry name" value="GIY-YIG"/>
    <property type="match status" value="1"/>
</dbReference>
<feature type="domain" description="GIY-YIG" evidence="2">
    <location>
        <begin position="1"/>
        <end position="76"/>
    </location>
</feature>
<evidence type="ECO:0000313" key="3">
    <source>
        <dbReference type="EMBL" id="OHA61921.1"/>
    </source>
</evidence>
<gene>
    <name evidence="3" type="ORF">A2117_01045</name>
</gene>
<accession>A0A1G2QPU2</accession>
<evidence type="ECO:0000256" key="1">
    <source>
        <dbReference type="ARBA" id="ARBA00007435"/>
    </source>
</evidence>
<organism evidence="3 4">
    <name type="scientific">Candidatus Wildermuthbacteria bacterium GWA2_46_15</name>
    <dbReference type="NCBI Taxonomy" id="1802443"/>
    <lineage>
        <taxon>Bacteria</taxon>
        <taxon>Candidatus Wildermuthiibacteriota</taxon>
    </lineage>
</organism>
<reference evidence="3 4" key="1">
    <citation type="journal article" date="2016" name="Nat. Commun.">
        <title>Thousands of microbial genomes shed light on interconnected biogeochemical processes in an aquifer system.</title>
        <authorList>
            <person name="Anantharaman K."/>
            <person name="Brown C.T."/>
            <person name="Hug L.A."/>
            <person name="Sharon I."/>
            <person name="Castelle C.J."/>
            <person name="Probst A.J."/>
            <person name="Thomas B.C."/>
            <person name="Singh A."/>
            <person name="Wilkins M.J."/>
            <person name="Karaoz U."/>
            <person name="Brodie E.L."/>
            <person name="Williams K.H."/>
            <person name="Hubbard S.S."/>
            <person name="Banfield J.F."/>
        </authorList>
    </citation>
    <scope>NUCLEOTIDE SEQUENCE [LARGE SCALE GENOMIC DNA]</scope>
</reference>
<comment type="similarity">
    <text evidence="1">Belongs to the UPF0213 family.</text>
</comment>
<dbReference type="CDD" id="cd10456">
    <property type="entry name" value="GIY-YIG_UPF0213"/>
    <property type="match status" value="1"/>
</dbReference>
<dbReference type="InterPro" id="IPR000305">
    <property type="entry name" value="GIY-YIG_endonuc"/>
</dbReference>
<dbReference type="STRING" id="1802443.A2117_01045"/>
<dbReference type="PANTHER" id="PTHR34477">
    <property type="entry name" value="UPF0213 PROTEIN YHBQ"/>
    <property type="match status" value="1"/>
</dbReference>
<dbReference type="SUPFAM" id="SSF82771">
    <property type="entry name" value="GIY-YIG endonuclease"/>
    <property type="match status" value="1"/>
</dbReference>
<sequence>MWYVYILKSQKNKRLYTGITNDLKRRFSEHNSNRGGKYTSRNAPFKLIFYEAYSNKRDAAEAEKFFKSGYGREVLKKDKLKHYFETNR</sequence>
<dbReference type="Gene3D" id="3.40.1440.10">
    <property type="entry name" value="GIY-YIG endonuclease"/>
    <property type="match status" value="1"/>
</dbReference>
<evidence type="ECO:0000313" key="4">
    <source>
        <dbReference type="Proteomes" id="UP000179245"/>
    </source>
</evidence>
<dbReference type="AlphaFoldDB" id="A0A1G2QPU2"/>